<dbReference type="SUPFAM" id="SSF142338">
    <property type="entry name" value="CofD-like"/>
    <property type="match status" value="1"/>
</dbReference>
<accession>A0AA48HLP0</accession>
<dbReference type="Pfam" id="PF01933">
    <property type="entry name" value="CofD"/>
    <property type="match status" value="1"/>
</dbReference>
<evidence type="ECO:0008006" key="3">
    <source>
        <dbReference type="Google" id="ProtNLM"/>
    </source>
</evidence>
<organism evidence="1 2">
    <name type="scientific">Planctobacterium marinum</name>
    <dbReference type="NCBI Taxonomy" id="1631968"/>
    <lineage>
        <taxon>Bacteria</taxon>
        <taxon>Pseudomonadati</taxon>
        <taxon>Pseudomonadota</taxon>
        <taxon>Gammaproteobacteria</taxon>
        <taxon>Alteromonadales</taxon>
        <taxon>Alteromonadaceae</taxon>
        <taxon>Planctobacterium</taxon>
    </lineage>
</organism>
<evidence type="ECO:0000313" key="2">
    <source>
        <dbReference type="Proteomes" id="UP001333710"/>
    </source>
</evidence>
<dbReference type="Gene3D" id="3.40.50.10680">
    <property type="entry name" value="CofD-like domains"/>
    <property type="match status" value="1"/>
</dbReference>
<name>A0AA48HLP0_9ALTE</name>
<reference evidence="1" key="1">
    <citation type="submission" date="2023-01" db="EMBL/GenBank/DDBJ databases">
        <title>Complete genome sequence of Planctobacterium marinum strain Dej080120_11.</title>
        <authorList>
            <person name="Ueki S."/>
            <person name="Maruyama F."/>
        </authorList>
    </citation>
    <scope>NUCLEOTIDE SEQUENCE</scope>
    <source>
        <strain evidence="1">Dej080120_11</strain>
    </source>
</reference>
<dbReference type="AlphaFoldDB" id="A0AA48HLP0"/>
<dbReference type="KEGG" id="pmaw:MACH26_02880"/>
<gene>
    <name evidence="1" type="ORF">MACH26_02880</name>
</gene>
<dbReference type="InterPro" id="IPR027591">
    <property type="entry name" value="CofD-rel_GAK"/>
</dbReference>
<protein>
    <recommendedName>
        <fullName evidence="3">GAK system CofD-like protein</fullName>
    </recommendedName>
</protein>
<dbReference type="NCBIfam" id="TIGR04357">
    <property type="entry name" value="CofD_rel_GAK"/>
    <property type="match status" value="1"/>
</dbReference>
<dbReference type="InterPro" id="IPR038136">
    <property type="entry name" value="CofD-like_dom_sf"/>
</dbReference>
<dbReference type="InterPro" id="IPR002882">
    <property type="entry name" value="CofD"/>
</dbReference>
<dbReference type="Proteomes" id="UP001333710">
    <property type="component" value="Chromosome"/>
</dbReference>
<keyword evidence="2" id="KW-1185">Reference proteome</keyword>
<evidence type="ECO:0000313" key="1">
    <source>
        <dbReference type="EMBL" id="BDX04767.1"/>
    </source>
</evidence>
<dbReference type="PANTHER" id="PTHR31240:SF0">
    <property type="entry name" value="MATERNAL EFFECT EMBRYO ARREST 18"/>
    <property type="match status" value="1"/>
</dbReference>
<proteinExistence type="predicted"/>
<dbReference type="PANTHER" id="PTHR31240">
    <property type="entry name" value="MATERNAL EFFECT EMBRYO ARREST 18"/>
    <property type="match status" value="1"/>
</dbReference>
<dbReference type="GO" id="GO:0043743">
    <property type="term" value="F:LPPG:FO 2-phospho-L-lactate transferase activity"/>
    <property type="evidence" value="ECO:0007669"/>
    <property type="project" value="InterPro"/>
</dbReference>
<dbReference type="CDD" id="cd07187">
    <property type="entry name" value="YvcK_like"/>
    <property type="match status" value="1"/>
</dbReference>
<sequence length="406" mass="45656">MQTRLDETDYNDLVVTRGVIIPDRMRISRYEKIPELGPRILFFSGGSALNGVARKLKDYTHNSIHLVTPFDSGGSSAVIREFFDMPAVGDLRSRMMALADETVLGNPEILRLFNYRFDKTTDNQILRSRLEAMVAGEDELTKDILNPMRSLICNHLGYFLKVMPGAFNLRGASIGNLILVGGYVNQHRELDPIIFLFSELVKVQGIVRSITEDNYHLAAELEDGTQIIGQHLLTGKEQPPVTSPIKKLRLSTDLDSLNRVTTTLKKRNRKLIASAELICYPPGSFYSSLVANLLPYGVAECIANNACPKVYIPNRGRDPEQVGMSINDQVDTLLQRLQGQFEQPVAVTRLLNFILYDSRKLRGSECLDIKRFSEMGIQIIDTPLMSEERPDYYDDLSLVKAIISLT</sequence>
<dbReference type="EMBL" id="AP027272">
    <property type="protein sequence ID" value="BDX04767.1"/>
    <property type="molecule type" value="Genomic_DNA"/>
</dbReference>
<dbReference type="RefSeq" id="WP_338290602.1">
    <property type="nucleotide sequence ID" value="NZ_AP027272.1"/>
</dbReference>